<evidence type="ECO:0000256" key="1">
    <source>
        <dbReference type="ARBA" id="ARBA00022786"/>
    </source>
</evidence>
<dbReference type="RefSeq" id="XP_029323655.1">
    <property type="nucleotide sequence ID" value="XM_029467795.1"/>
</dbReference>
<dbReference type="GO" id="GO:0031146">
    <property type="term" value="P:SCF-dependent proteasomal ubiquitin-dependent protein catabolic process"/>
    <property type="evidence" value="ECO:0007669"/>
    <property type="project" value="TreeGrafter"/>
</dbReference>
<proteinExistence type="predicted"/>
<dbReference type="STRING" id="4909.A0A2U9RBF5"/>
<keyword evidence="4" id="KW-1185">Reference proteome</keyword>
<dbReference type="GO" id="GO:0005737">
    <property type="term" value="C:cytoplasm"/>
    <property type="evidence" value="ECO:0007669"/>
    <property type="project" value="TreeGrafter"/>
</dbReference>
<dbReference type="InterPro" id="IPR001810">
    <property type="entry name" value="F-box_dom"/>
</dbReference>
<evidence type="ECO:0000313" key="3">
    <source>
        <dbReference type="EMBL" id="AWU78179.1"/>
    </source>
</evidence>
<accession>A0A2U9RBF5</accession>
<dbReference type="KEGG" id="pkz:C5L36_0E02430"/>
<protein>
    <recommendedName>
        <fullName evidence="2">F-box domain-containing protein</fullName>
    </recommendedName>
</protein>
<dbReference type="InterPro" id="IPR036047">
    <property type="entry name" value="F-box-like_dom_sf"/>
</dbReference>
<sequence>MCRRTNYFSKLSPALDGSALTMSQVDIERLENELKILTVKEINEHPTKSREELALEFFQVASYKESVGQLSEASDYYWKAFKLDDKVDNKYRDILFSARREREAEGKNSHEKSTVKVEPLKLNKGQLNKLLDSYAKCKFIAEDEEKPVFFERLPYEVLQHIIEVLIIRDTPSWINFSVVCKRLAYMGFRDKNVWSLLSRIVYERQNYRDNDEERFKSLIRSQWGNNYYKMLNERPYLKYRGVYISKVTYMKEGARSENSNSWTLPYKMVSYFRYYRFYADGTCLKIITILEPKKVIPKLHKGYTVDEDAELMRENETNQENTVESFNKRSWLRIFAGRYTISLQGDVETNCDGPVEKYRFIDKFKIVNSGQHHRHNKLEWVDLGYYDTVNERHSSLNRENEKDFMFSRVKSYGY</sequence>
<dbReference type="PANTHER" id="PTHR12874">
    <property type="entry name" value="F-BOX ONLY PROTEIN 48-RELATED"/>
    <property type="match status" value="1"/>
</dbReference>
<dbReference type="PROSITE" id="PS50181">
    <property type="entry name" value="FBOX"/>
    <property type="match status" value="1"/>
</dbReference>
<evidence type="ECO:0000313" key="4">
    <source>
        <dbReference type="Proteomes" id="UP000249293"/>
    </source>
</evidence>
<name>A0A2U9RBF5_PICKU</name>
<dbReference type="SUPFAM" id="SSF81383">
    <property type="entry name" value="F-box domain"/>
    <property type="match status" value="1"/>
</dbReference>
<keyword evidence="1" id="KW-0833">Ubl conjugation pathway</keyword>
<dbReference type="GeneID" id="40386038"/>
<dbReference type="Pfam" id="PF19270">
    <property type="entry name" value="FBO_C"/>
    <property type="match status" value="1"/>
</dbReference>
<organism evidence="3 4">
    <name type="scientific">Pichia kudriavzevii</name>
    <name type="common">Yeast</name>
    <name type="synonym">Issatchenkia orientalis</name>
    <dbReference type="NCBI Taxonomy" id="4909"/>
    <lineage>
        <taxon>Eukaryota</taxon>
        <taxon>Fungi</taxon>
        <taxon>Dikarya</taxon>
        <taxon>Ascomycota</taxon>
        <taxon>Saccharomycotina</taxon>
        <taxon>Pichiomycetes</taxon>
        <taxon>Pichiales</taxon>
        <taxon>Pichiaceae</taxon>
        <taxon>Pichia</taxon>
    </lineage>
</organism>
<feature type="domain" description="F-box" evidence="2">
    <location>
        <begin position="147"/>
        <end position="197"/>
    </location>
</feature>
<dbReference type="VEuPathDB" id="FungiDB:C5L36_0E02430"/>
<dbReference type="PANTHER" id="PTHR12874:SF9">
    <property type="entry name" value="F-BOX ONLY PROTEIN 48"/>
    <property type="match status" value="1"/>
</dbReference>
<evidence type="ECO:0000259" key="2">
    <source>
        <dbReference type="PROSITE" id="PS50181"/>
    </source>
</evidence>
<dbReference type="EMBL" id="CP028777">
    <property type="protein sequence ID" value="AWU78179.1"/>
    <property type="molecule type" value="Genomic_DNA"/>
</dbReference>
<reference evidence="3 4" key="1">
    <citation type="submission" date="2018-06" db="EMBL/GenBank/DDBJ databases">
        <title>Population genomics shows no distinction between pathogenic Candida krusei and environmental Pichia kudriavzevii: One species, four names.</title>
        <authorList>
            <person name="Douglass A.P."/>
            <person name="Offei B."/>
            <person name="Braun-Galleani S."/>
            <person name="Coughlan A.Y."/>
            <person name="Martos A."/>
            <person name="Ortiz-Merino R.A."/>
            <person name="Byrne K.P."/>
            <person name="Wolfe K.H."/>
        </authorList>
    </citation>
    <scope>NUCLEOTIDE SEQUENCE [LARGE SCALE GENOMIC DNA]</scope>
    <source>
        <strain evidence="3 4">CBS573</strain>
    </source>
</reference>
<dbReference type="InterPro" id="IPR045464">
    <property type="entry name" value="Hrt3/FBXO9_C"/>
</dbReference>
<gene>
    <name evidence="3" type="ORF">C5L36_0E02430</name>
</gene>
<dbReference type="OrthoDB" id="2117972at2759"/>
<dbReference type="AlphaFoldDB" id="A0A2U9RBF5"/>
<dbReference type="Proteomes" id="UP000249293">
    <property type="component" value="Chromosome 5"/>
</dbReference>
<dbReference type="GO" id="GO:0019005">
    <property type="term" value="C:SCF ubiquitin ligase complex"/>
    <property type="evidence" value="ECO:0007669"/>
    <property type="project" value="TreeGrafter"/>
</dbReference>